<name>A0A9W9FW99_9EURO</name>
<sequence>MSAFMYTHQQQHHPHHNTHMSQNNHHGRSRRAPKMAAQNAQRQFRGVKSMRELAEAPAVTAFRARFEAGRSFDLDDDLEFCPNLLTDEDLHSIHSASSDRSSLSSGSPDTSPLQHQIQPVQQVTPAISLSPASANSYVHGVGNPHHHQNYQQPANRTRKVIPIINPNTGMSLASPPSSISPAMMQTAQRRW</sequence>
<evidence type="ECO:0000313" key="2">
    <source>
        <dbReference type="EMBL" id="KAJ5106747.1"/>
    </source>
</evidence>
<dbReference type="AlphaFoldDB" id="A0A9W9FW99"/>
<reference evidence="2" key="1">
    <citation type="submission" date="2022-11" db="EMBL/GenBank/DDBJ databases">
        <authorList>
            <person name="Petersen C."/>
        </authorList>
    </citation>
    <scope>NUCLEOTIDE SEQUENCE</scope>
    <source>
        <strain evidence="2">IBT 30069</strain>
    </source>
</reference>
<protein>
    <submittedName>
        <fullName evidence="2">Uncharacterized protein</fullName>
    </submittedName>
</protein>
<evidence type="ECO:0000256" key="1">
    <source>
        <dbReference type="SAM" id="MobiDB-lite"/>
    </source>
</evidence>
<dbReference type="EMBL" id="JAPQKH010000003">
    <property type="protein sequence ID" value="KAJ5106747.1"/>
    <property type="molecule type" value="Genomic_DNA"/>
</dbReference>
<proteinExistence type="predicted"/>
<dbReference type="PANTHER" id="PTHR39615:SF1">
    <property type="entry name" value="YALI0E17897P"/>
    <property type="match status" value="1"/>
</dbReference>
<feature type="compositionally biased region" description="Low complexity" evidence="1">
    <location>
        <begin position="96"/>
        <end position="111"/>
    </location>
</feature>
<dbReference type="Proteomes" id="UP001149165">
    <property type="component" value="Unassembled WGS sequence"/>
</dbReference>
<feature type="region of interest" description="Disordered" evidence="1">
    <location>
        <begin position="167"/>
        <end position="191"/>
    </location>
</feature>
<feature type="compositionally biased region" description="Low complexity" evidence="1">
    <location>
        <begin position="170"/>
        <end position="184"/>
    </location>
</feature>
<reference evidence="2" key="2">
    <citation type="journal article" date="2023" name="IMA Fungus">
        <title>Comparative genomic study of the Penicillium genus elucidates a diverse pangenome and 15 lateral gene transfer events.</title>
        <authorList>
            <person name="Petersen C."/>
            <person name="Sorensen T."/>
            <person name="Nielsen M.R."/>
            <person name="Sondergaard T.E."/>
            <person name="Sorensen J.L."/>
            <person name="Fitzpatrick D.A."/>
            <person name="Frisvad J.C."/>
            <person name="Nielsen K.L."/>
        </authorList>
    </citation>
    <scope>NUCLEOTIDE SEQUENCE</scope>
    <source>
        <strain evidence="2">IBT 30069</strain>
    </source>
</reference>
<feature type="region of interest" description="Disordered" evidence="1">
    <location>
        <begin position="96"/>
        <end position="115"/>
    </location>
</feature>
<feature type="region of interest" description="Disordered" evidence="1">
    <location>
        <begin position="1"/>
        <end position="35"/>
    </location>
</feature>
<accession>A0A9W9FW99</accession>
<comment type="caution">
    <text evidence="2">The sequence shown here is derived from an EMBL/GenBank/DDBJ whole genome shotgun (WGS) entry which is preliminary data.</text>
</comment>
<organism evidence="2 3">
    <name type="scientific">Penicillium angulare</name>
    <dbReference type="NCBI Taxonomy" id="116970"/>
    <lineage>
        <taxon>Eukaryota</taxon>
        <taxon>Fungi</taxon>
        <taxon>Dikarya</taxon>
        <taxon>Ascomycota</taxon>
        <taxon>Pezizomycotina</taxon>
        <taxon>Eurotiomycetes</taxon>
        <taxon>Eurotiomycetidae</taxon>
        <taxon>Eurotiales</taxon>
        <taxon>Aspergillaceae</taxon>
        <taxon>Penicillium</taxon>
    </lineage>
</organism>
<keyword evidence="3" id="KW-1185">Reference proteome</keyword>
<gene>
    <name evidence="2" type="ORF">N7456_003422</name>
</gene>
<dbReference type="Pfam" id="PF14618">
    <property type="entry name" value="DUF4452"/>
    <property type="match status" value="1"/>
</dbReference>
<evidence type="ECO:0000313" key="3">
    <source>
        <dbReference type="Proteomes" id="UP001149165"/>
    </source>
</evidence>
<dbReference type="PANTHER" id="PTHR39615">
    <property type="entry name" value="YALI0E17897P"/>
    <property type="match status" value="1"/>
</dbReference>
<dbReference type="InterPro" id="IPR027915">
    <property type="entry name" value="DUF4452"/>
</dbReference>
<dbReference type="OrthoDB" id="5408025at2759"/>